<comment type="cofactor">
    <cofactor evidence="1">
        <name>heme c</name>
        <dbReference type="ChEBI" id="CHEBI:61717"/>
    </cofactor>
</comment>
<evidence type="ECO:0000256" key="2">
    <source>
        <dbReference type="ARBA" id="ARBA00004533"/>
    </source>
</evidence>
<dbReference type="SUPFAM" id="SSF46626">
    <property type="entry name" value="Cytochrome c"/>
    <property type="match status" value="2"/>
</dbReference>
<evidence type="ECO:0000256" key="13">
    <source>
        <dbReference type="ARBA" id="ARBA00022781"/>
    </source>
</evidence>
<dbReference type="GO" id="GO:0005886">
    <property type="term" value="C:plasma membrane"/>
    <property type="evidence" value="ECO:0007669"/>
    <property type="project" value="UniProtKB-SubCell"/>
</dbReference>
<evidence type="ECO:0000256" key="12">
    <source>
        <dbReference type="ARBA" id="ARBA00022737"/>
    </source>
</evidence>
<reference evidence="25" key="1">
    <citation type="submission" date="2018-06" db="EMBL/GenBank/DDBJ databases">
        <authorList>
            <person name="Zhirakovskaya E."/>
        </authorList>
    </citation>
    <scope>NUCLEOTIDE SEQUENCE</scope>
</reference>
<dbReference type="Gene3D" id="1.10.760.10">
    <property type="entry name" value="Cytochrome c-like domain"/>
    <property type="match status" value="2"/>
</dbReference>
<proteinExistence type="inferred from homology"/>
<dbReference type="Pfam" id="PF13442">
    <property type="entry name" value="Cytochrome_CBB3"/>
    <property type="match status" value="2"/>
</dbReference>
<keyword evidence="8" id="KW-0349">Heme</keyword>
<dbReference type="PROSITE" id="PS51007">
    <property type="entry name" value="CYTC"/>
    <property type="match status" value="2"/>
</dbReference>
<dbReference type="InterPro" id="IPR036909">
    <property type="entry name" value="Cyt_c-like_dom_sf"/>
</dbReference>
<gene>
    <name evidence="25" type="ORF">MNBD_GAMMA23-1744</name>
</gene>
<evidence type="ECO:0000256" key="17">
    <source>
        <dbReference type="ARBA" id="ARBA00023004"/>
    </source>
</evidence>
<feature type="coiled-coil region" evidence="21">
    <location>
        <begin position="95"/>
        <end position="122"/>
    </location>
</feature>
<evidence type="ECO:0000256" key="21">
    <source>
        <dbReference type="SAM" id="Coils"/>
    </source>
</evidence>
<evidence type="ECO:0000313" key="25">
    <source>
        <dbReference type="EMBL" id="VAW96335.1"/>
    </source>
</evidence>
<evidence type="ECO:0000256" key="15">
    <source>
        <dbReference type="ARBA" id="ARBA00022989"/>
    </source>
</evidence>
<name>A0A3B0ZS07_9ZZZZ</name>
<comment type="similarity">
    <text evidence="4">Belongs to the CcoP / FixP family.</text>
</comment>
<keyword evidence="11" id="KW-0479">Metal-binding</keyword>
<keyword evidence="12" id="KW-0677">Repeat</keyword>
<keyword evidence="9" id="KW-0679">Respiratory chain</keyword>
<dbReference type="GO" id="GO:0020037">
    <property type="term" value="F:heme binding"/>
    <property type="evidence" value="ECO:0007669"/>
    <property type="project" value="InterPro"/>
</dbReference>
<evidence type="ECO:0000256" key="6">
    <source>
        <dbReference type="ARBA" id="ARBA00022475"/>
    </source>
</evidence>
<comment type="subcellular location">
    <subcellularLocation>
        <location evidence="2">Cell inner membrane</location>
    </subcellularLocation>
</comment>
<evidence type="ECO:0000256" key="1">
    <source>
        <dbReference type="ARBA" id="ARBA00001926"/>
    </source>
</evidence>
<evidence type="ECO:0000256" key="10">
    <source>
        <dbReference type="ARBA" id="ARBA00022692"/>
    </source>
</evidence>
<sequence length="316" mass="34926">MAPTDSNKSDSNKSQTKKPAVQTTGHAWDGDIQEFNNPLPNWWVWAFYLTIVFAVVYWIFFPAWPIGRDYTKGVMNDIEYTTADGKQVKTHWNTRALFEKNMREAEIEQQKYLDQLASASIEEIAKDEVKSNFAYSMAKVLYADNCAACHQPGGAGVVGSYPNLADDDWLWGGSFEKIKASITAGRNGIMPAFSAKLNATQIDDVAEYVLSLSKHETDVVKTARGKEIFNGTSGGCYFCHTKAGSGMESMGAANLTDSVWTLANVPAADNLQAEKEAVKAIIKKGVNRKMPAWNERLTETQIKILAFYVHQLGGGK</sequence>
<dbReference type="PRINTS" id="PR00605">
    <property type="entry name" value="CYTCHROMECIC"/>
</dbReference>
<keyword evidence="14" id="KW-0249">Electron transport</keyword>
<keyword evidence="15 23" id="KW-1133">Transmembrane helix</keyword>
<keyword evidence="10 23" id="KW-0812">Transmembrane</keyword>
<keyword evidence="18" id="KW-0406">Ion transport</keyword>
<keyword evidence="16 25" id="KW-0560">Oxidoreductase</keyword>
<evidence type="ECO:0000256" key="19">
    <source>
        <dbReference type="ARBA" id="ARBA00023136"/>
    </source>
</evidence>
<dbReference type="PANTHER" id="PTHR33751">
    <property type="entry name" value="CBB3-TYPE CYTOCHROME C OXIDASE SUBUNIT FIXP"/>
    <property type="match status" value="1"/>
</dbReference>
<dbReference type="GO" id="GO:0005506">
    <property type="term" value="F:iron ion binding"/>
    <property type="evidence" value="ECO:0007669"/>
    <property type="project" value="InterPro"/>
</dbReference>
<keyword evidence="7" id="KW-0997">Cell inner membrane</keyword>
<evidence type="ECO:0000256" key="23">
    <source>
        <dbReference type="SAM" id="Phobius"/>
    </source>
</evidence>
<dbReference type="GO" id="GO:0009055">
    <property type="term" value="F:electron transfer activity"/>
    <property type="evidence" value="ECO:0007669"/>
    <property type="project" value="InterPro"/>
</dbReference>
<dbReference type="Pfam" id="PF14715">
    <property type="entry name" value="FixP_N"/>
    <property type="match status" value="1"/>
</dbReference>
<evidence type="ECO:0000256" key="22">
    <source>
        <dbReference type="SAM" id="MobiDB-lite"/>
    </source>
</evidence>
<dbReference type="EMBL" id="UOFT01000052">
    <property type="protein sequence ID" value="VAW96335.1"/>
    <property type="molecule type" value="Genomic_DNA"/>
</dbReference>
<keyword evidence="17" id="KW-0408">Iron</keyword>
<dbReference type="InterPro" id="IPR008168">
    <property type="entry name" value="Cyt_C_IC"/>
</dbReference>
<keyword evidence="13" id="KW-0375">Hydrogen ion transport</keyword>
<dbReference type="UniPathway" id="UPA00705"/>
<dbReference type="AlphaFoldDB" id="A0A3B0ZS07"/>
<feature type="domain" description="Cytochrome c" evidence="24">
    <location>
        <begin position="133"/>
        <end position="213"/>
    </location>
</feature>
<dbReference type="InterPro" id="IPR032858">
    <property type="entry name" value="CcoP_N"/>
</dbReference>
<dbReference type="InterPro" id="IPR050597">
    <property type="entry name" value="Cytochrome_c_Oxidase_Subunit"/>
</dbReference>
<feature type="region of interest" description="Disordered" evidence="22">
    <location>
        <begin position="1"/>
        <end position="25"/>
    </location>
</feature>
<evidence type="ECO:0000256" key="11">
    <source>
        <dbReference type="ARBA" id="ARBA00022723"/>
    </source>
</evidence>
<evidence type="ECO:0000256" key="5">
    <source>
        <dbReference type="ARBA" id="ARBA00022448"/>
    </source>
</evidence>
<evidence type="ECO:0000256" key="16">
    <source>
        <dbReference type="ARBA" id="ARBA00023002"/>
    </source>
</evidence>
<keyword evidence="19 23" id="KW-0472">Membrane</keyword>
<accession>A0A3B0ZS07</accession>
<keyword evidence="5" id="KW-0813">Transport</keyword>
<keyword evidence="6" id="KW-1003">Cell membrane</keyword>
<dbReference type="GO" id="GO:0006119">
    <property type="term" value="P:oxidative phosphorylation"/>
    <property type="evidence" value="ECO:0007669"/>
    <property type="project" value="UniProtKB-UniPathway"/>
</dbReference>
<keyword evidence="21" id="KW-0175">Coiled coil</keyword>
<evidence type="ECO:0000256" key="3">
    <source>
        <dbReference type="ARBA" id="ARBA00004673"/>
    </source>
</evidence>
<organism evidence="25">
    <name type="scientific">hydrothermal vent metagenome</name>
    <dbReference type="NCBI Taxonomy" id="652676"/>
    <lineage>
        <taxon>unclassified sequences</taxon>
        <taxon>metagenomes</taxon>
        <taxon>ecological metagenomes</taxon>
    </lineage>
</organism>
<dbReference type="Gene3D" id="6.10.280.130">
    <property type="match status" value="1"/>
</dbReference>
<evidence type="ECO:0000256" key="9">
    <source>
        <dbReference type="ARBA" id="ARBA00022660"/>
    </source>
</evidence>
<evidence type="ECO:0000256" key="4">
    <source>
        <dbReference type="ARBA" id="ARBA00006113"/>
    </source>
</evidence>
<dbReference type="GO" id="GO:0016491">
    <property type="term" value="F:oxidoreductase activity"/>
    <property type="evidence" value="ECO:0007669"/>
    <property type="project" value="UniProtKB-KW"/>
</dbReference>
<evidence type="ECO:0000259" key="24">
    <source>
        <dbReference type="PROSITE" id="PS51007"/>
    </source>
</evidence>
<feature type="transmembrane region" description="Helical" evidence="23">
    <location>
        <begin position="42"/>
        <end position="61"/>
    </location>
</feature>
<feature type="domain" description="Cytochrome c" evidence="24">
    <location>
        <begin position="220"/>
        <end position="313"/>
    </location>
</feature>
<dbReference type="NCBIfam" id="TIGR00782">
    <property type="entry name" value="ccoP"/>
    <property type="match status" value="1"/>
</dbReference>
<comment type="pathway">
    <text evidence="3">Energy metabolism; oxidative phosphorylation.</text>
</comment>
<dbReference type="PIRSF" id="PIRSF000006">
    <property type="entry name" value="Cbb3-Cox_fixP"/>
    <property type="match status" value="1"/>
</dbReference>
<dbReference type="PANTHER" id="PTHR33751:SF1">
    <property type="entry name" value="CBB3-TYPE CYTOCHROME C OXIDASE SUBUNIT FIXP"/>
    <property type="match status" value="1"/>
</dbReference>
<evidence type="ECO:0000256" key="7">
    <source>
        <dbReference type="ARBA" id="ARBA00022519"/>
    </source>
</evidence>
<dbReference type="InterPro" id="IPR004678">
    <property type="entry name" value="Cyt_c_oxidase_cbb3_su3"/>
</dbReference>
<evidence type="ECO:0000256" key="18">
    <source>
        <dbReference type="ARBA" id="ARBA00023065"/>
    </source>
</evidence>
<evidence type="ECO:0000256" key="8">
    <source>
        <dbReference type="ARBA" id="ARBA00022617"/>
    </source>
</evidence>
<dbReference type="GO" id="GO:1902600">
    <property type="term" value="P:proton transmembrane transport"/>
    <property type="evidence" value="ECO:0007669"/>
    <property type="project" value="UniProtKB-KW"/>
</dbReference>
<dbReference type="InterPro" id="IPR009056">
    <property type="entry name" value="Cyt_c-like_dom"/>
</dbReference>
<evidence type="ECO:0000256" key="14">
    <source>
        <dbReference type="ARBA" id="ARBA00022982"/>
    </source>
</evidence>
<evidence type="ECO:0000256" key="20">
    <source>
        <dbReference type="ARBA" id="ARBA00029635"/>
    </source>
</evidence>
<dbReference type="InterPro" id="IPR038414">
    <property type="entry name" value="CcoP_N_sf"/>
</dbReference>
<protein>
    <recommendedName>
        <fullName evidence="20">Cytochrome c oxidase subunit III</fullName>
    </recommendedName>
</protein>